<dbReference type="EMBL" id="CP002858">
    <property type="protein sequence ID" value="AEI14521.1"/>
    <property type="molecule type" value="Genomic_DNA"/>
</dbReference>
<dbReference type="Pfam" id="PF13657">
    <property type="entry name" value="Couple_hipA"/>
    <property type="match status" value="1"/>
</dbReference>
<dbReference type="GO" id="GO:0005829">
    <property type="term" value="C:cytosol"/>
    <property type="evidence" value="ECO:0007669"/>
    <property type="project" value="TreeGrafter"/>
</dbReference>
<dbReference type="eggNOG" id="COG3550">
    <property type="taxonomic scope" value="Bacteria"/>
</dbReference>
<dbReference type="RefSeq" id="WP_013886014.1">
    <property type="nucleotide sequence ID" value="NC_015672.1"/>
</dbReference>
<dbReference type="InterPro" id="IPR018247">
    <property type="entry name" value="EF_Hand_1_Ca_BS"/>
</dbReference>
<accession>F8E4V1</accession>
<organism evidence="6 7">
    <name type="scientific">Flexistipes sinusarabici (strain ATCC 49648 / DSM 4947 / MAS 10)</name>
    <dbReference type="NCBI Taxonomy" id="717231"/>
    <lineage>
        <taxon>Bacteria</taxon>
        <taxon>Pseudomonadati</taxon>
        <taxon>Deferribacterota</taxon>
        <taxon>Deferribacteres</taxon>
        <taxon>Deferribacterales</taxon>
        <taxon>Flexistipitaceae</taxon>
        <taxon>Flexistipes</taxon>
    </lineage>
</organism>
<dbReference type="STRING" id="717231.Flexsi_0857"/>
<sequence length="406" mass="47146">MKHIEVYTDNSPAGYITKNNLNYHFNYIFPKPENIKPVSLTMPYREETWTNRGNLHPIFEMNLPEGYLFEIFKNILMKEYGTINDYILLSYLSNNIQGYLTYNSDSTYQQNISAEIPSLDDLITSEDADLFDKLLSMFIHQTSLSGIQPKVLATLKEKSALSTQDYIVKSWGDDFANLAENEFFCMQVARKAGVKIPETILSGNKKLFFIKRFDISKNKYLGFEEVCVLQGKNKIHKYSGSYEQVAKTVSIFTDEFSKRKSLLQLYKIIVISYILRNGDAHLKNFGILYTSDRKKRFLSPAYDIVTTTPYIFNDKPALTMFGRKIWWGKKELLTFGKNYCLIPEKEGEAIYDECMQAMIDVKNDIKKYVKENPHFEKTGKDIITSWESSEDMKTKKDIKNEILGNR</sequence>
<dbReference type="OrthoDB" id="9805913at2"/>
<protein>
    <submittedName>
        <fullName evidence="6">HipA domain protein</fullName>
    </submittedName>
</protein>
<name>F8E4V1_FLESM</name>
<gene>
    <name evidence="6" type="ordered locus">Flexsi_0857</name>
</gene>
<dbReference type="AlphaFoldDB" id="F8E4V1"/>
<reference evidence="7" key="2">
    <citation type="submission" date="2011-06" db="EMBL/GenBank/DDBJ databases">
        <title>The complete genome of Flexistipes sinusarabici DSM 4947.</title>
        <authorList>
            <person name="Lucas S."/>
            <person name="Han J."/>
            <person name="Lapidus A."/>
            <person name="Bruce D."/>
            <person name="Goodwin L."/>
            <person name="Pitluck S."/>
            <person name="Peters L."/>
            <person name="Kyrpides N."/>
            <person name="Mavromatis K."/>
            <person name="Ivanova N."/>
            <person name="Mikhailova N."/>
            <person name="Chertkov O."/>
            <person name="Detter J.C."/>
            <person name="Tapia R."/>
            <person name="Han C."/>
            <person name="Land M."/>
            <person name="Hauser L."/>
            <person name="Markowitz V."/>
            <person name="Cheng J.-F."/>
            <person name="Hugenholtz P."/>
            <person name="Woyke T."/>
            <person name="Wu D."/>
            <person name="Spring S."/>
            <person name="Schroeder M."/>
            <person name="Brambilla E."/>
            <person name="Klenk H.-P."/>
            <person name="Eisen J.A."/>
        </authorList>
    </citation>
    <scope>NUCLEOTIDE SEQUENCE [LARGE SCALE GENOMIC DNA]</scope>
    <source>
        <strain evidence="7">DSM 4947 / MAS 10</strain>
    </source>
</reference>
<reference evidence="6 7" key="1">
    <citation type="journal article" date="2011" name="Stand. Genomic Sci.">
        <title>Genome sequence of the moderately thermophilic halophile Flexistipes sinusarabici strain (MAS10).</title>
        <authorList>
            <person name="Lapidus A."/>
            <person name="Chertkov O."/>
            <person name="Nolan M."/>
            <person name="Lucas S."/>
            <person name="Hammon N."/>
            <person name="Deshpande S."/>
            <person name="Cheng J.F."/>
            <person name="Tapia R."/>
            <person name="Han C."/>
            <person name="Goodwin L."/>
            <person name="Pitluck S."/>
            <person name="Liolios K."/>
            <person name="Pagani I."/>
            <person name="Ivanova N."/>
            <person name="Huntemann M."/>
            <person name="Mavromatis K."/>
            <person name="Mikhailova N."/>
            <person name="Pati A."/>
            <person name="Chen A."/>
            <person name="Palaniappan K."/>
            <person name="Land M."/>
            <person name="Hauser L."/>
            <person name="Brambilla E.M."/>
            <person name="Rohde M."/>
            <person name="Abt B."/>
            <person name="Spring S."/>
            <person name="Goker M."/>
            <person name="Bristow J."/>
            <person name="Eisen J.A."/>
            <person name="Markowitz V."/>
            <person name="Hugenholtz P."/>
            <person name="Kyrpides N.C."/>
            <person name="Klenk H.P."/>
            <person name="Woyke T."/>
        </authorList>
    </citation>
    <scope>NUCLEOTIDE SEQUENCE [LARGE SCALE GENOMIC DNA]</scope>
    <source>
        <strain evidence="7">DSM 4947 / MAS 10</strain>
    </source>
</reference>
<dbReference type="HOGENOM" id="CLU_049572_0_0_0"/>
<comment type="similarity">
    <text evidence="1">Belongs to the HipA Ser/Thr kinase family.</text>
</comment>
<dbReference type="Proteomes" id="UP000006621">
    <property type="component" value="Chromosome"/>
</dbReference>
<dbReference type="PROSITE" id="PS00018">
    <property type="entry name" value="EF_HAND_1"/>
    <property type="match status" value="1"/>
</dbReference>
<evidence type="ECO:0000313" key="7">
    <source>
        <dbReference type="Proteomes" id="UP000006621"/>
    </source>
</evidence>
<evidence type="ECO:0000256" key="1">
    <source>
        <dbReference type="ARBA" id="ARBA00010164"/>
    </source>
</evidence>
<keyword evidence="7" id="KW-1185">Reference proteome</keyword>
<evidence type="ECO:0000259" key="4">
    <source>
        <dbReference type="Pfam" id="PF07804"/>
    </source>
</evidence>
<dbReference type="Gene3D" id="1.10.1070.20">
    <property type="match status" value="1"/>
</dbReference>
<feature type="domain" description="HipA N-terminal subdomain 1" evidence="5">
    <location>
        <begin position="5"/>
        <end position="102"/>
    </location>
</feature>
<dbReference type="InterPro" id="IPR012893">
    <property type="entry name" value="HipA-like_C"/>
</dbReference>
<dbReference type="GO" id="GO:0004674">
    <property type="term" value="F:protein serine/threonine kinase activity"/>
    <property type="evidence" value="ECO:0007669"/>
    <property type="project" value="TreeGrafter"/>
</dbReference>
<dbReference type="Pfam" id="PF07804">
    <property type="entry name" value="HipA_C"/>
    <property type="match status" value="1"/>
</dbReference>
<evidence type="ECO:0000256" key="2">
    <source>
        <dbReference type="ARBA" id="ARBA00022679"/>
    </source>
</evidence>
<evidence type="ECO:0000259" key="5">
    <source>
        <dbReference type="Pfam" id="PF13657"/>
    </source>
</evidence>
<evidence type="ECO:0000256" key="3">
    <source>
        <dbReference type="ARBA" id="ARBA00022777"/>
    </source>
</evidence>
<dbReference type="KEGG" id="fsi:Flexsi_0857"/>
<feature type="domain" description="HipA-like C-terminal" evidence="4">
    <location>
        <begin position="142"/>
        <end position="358"/>
    </location>
</feature>
<evidence type="ECO:0000313" key="6">
    <source>
        <dbReference type="EMBL" id="AEI14521.1"/>
    </source>
</evidence>
<dbReference type="PANTHER" id="PTHR37419:SF1">
    <property type="entry name" value="SERINE_THREONINE-PROTEIN KINASE TOXIN HIPA"/>
    <property type="match status" value="1"/>
</dbReference>
<keyword evidence="2" id="KW-0808">Transferase</keyword>
<dbReference type="PANTHER" id="PTHR37419">
    <property type="entry name" value="SERINE/THREONINE-PROTEIN KINASE TOXIN HIPA"/>
    <property type="match status" value="1"/>
</dbReference>
<dbReference type="InterPro" id="IPR017508">
    <property type="entry name" value="HipA_N1"/>
</dbReference>
<proteinExistence type="inferred from homology"/>
<dbReference type="InterPro" id="IPR052028">
    <property type="entry name" value="HipA_Ser/Thr_kinase"/>
</dbReference>
<keyword evidence="3" id="KW-0418">Kinase</keyword>